<dbReference type="OrthoDB" id="10267539at2759"/>
<proteinExistence type="inferred from homology"/>
<reference evidence="3 4" key="1">
    <citation type="submission" date="2016-02" db="EMBL/GenBank/DDBJ databases">
        <title>Genome analysis of coral dinoflagellate symbionts highlights evolutionary adaptations to a symbiotic lifestyle.</title>
        <authorList>
            <person name="Aranda M."/>
            <person name="Li Y."/>
            <person name="Liew Y.J."/>
            <person name="Baumgarten S."/>
            <person name="Simakov O."/>
            <person name="Wilson M."/>
            <person name="Piel J."/>
            <person name="Ashoor H."/>
            <person name="Bougouffa S."/>
            <person name="Bajic V.B."/>
            <person name="Ryu T."/>
            <person name="Ravasi T."/>
            <person name="Bayer T."/>
            <person name="Micklem G."/>
            <person name="Kim H."/>
            <person name="Bhak J."/>
            <person name="Lajeunesse T.C."/>
            <person name="Voolstra C.R."/>
        </authorList>
    </citation>
    <scope>NUCLEOTIDE SEQUENCE [LARGE SCALE GENOMIC DNA]</scope>
    <source>
        <strain evidence="3 4">CCMP2467</strain>
    </source>
</reference>
<comment type="caution">
    <text evidence="3">The sequence shown here is derived from an EMBL/GenBank/DDBJ whole genome shotgun (WGS) entry which is preliminary data.</text>
</comment>
<accession>A0A1Q9EDS5</accession>
<organism evidence="3 4">
    <name type="scientific">Symbiodinium microadriaticum</name>
    <name type="common">Dinoflagellate</name>
    <name type="synonym">Zooxanthella microadriatica</name>
    <dbReference type="NCBI Taxonomy" id="2951"/>
    <lineage>
        <taxon>Eukaryota</taxon>
        <taxon>Sar</taxon>
        <taxon>Alveolata</taxon>
        <taxon>Dinophyceae</taxon>
        <taxon>Suessiales</taxon>
        <taxon>Symbiodiniaceae</taxon>
        <taxon>Symbiodinium</taxon>
    </lineage>
</organism>
<dbReference type="PANTHER" id="PTHR43709:SF2">
    <property type="entry name" value="DUF453 DOMAIN PROTEIN (AFU_ORTHOLOGUE AFUA_6G00360)"/>
    <property type="match status" value="1"/>
</dbReference>
<keyword evidence="2 3" id="KW-0413">Isomerase</keyword>
<dbReference type="GO" id="GO:0016853">
    <property type="term" value="F:isomerase activity"/>
    <property type="evidence" value="ECO:0007669"/>
    <property type="project" value="UniProtKB-KW"/>
</dbReference>
<dbReference type="AlphaFoldDB" id="A0A1Q9EDS5"/>
<dbReference type="EMBL" id="LSRX01000180">
    <property type="protein sequence ID" value="OLQ05595.1"/>
    <property type="molecule type" value="Genomic_DNA"/>
</dbReference>
<name>A0A1Q9EDS5_SYMMI</name>
<dbReference type="PANTHER" id="PTHR43709">
    <property type="entry name" value="ACONITATE ISOMERASE-RELATED"/>
    <property type="match status" value="1"/>
</dbReference>
<gene>
    <name evidence="3" type="primary">mii</name>
    <name evidence="3" type="ORF">AK812_SmicGene11202</name>
</gene>
<evidence type="ECO:0000313" key="3">
    <source>
        <dbReference type="EMBL" id="OLQ05595.1"/>
    </source>
</evidence>
<evidence type="ECO:0000313" key="4">
    <source>
        <dbReference type="Proteomes" id="UP000186817"/>
    </source>
</evidence>
<dbReference type="Gene3D" id="3.10.310.10">
    <property type="entry name" value="Diaminopimelate Epimerase, Chain A, domain 1"/>
    <property type="match status" value="1"/>
</dbReference>
<evidence type="ECO:0000256" key="2">
    <source>
        <dbReference type="ARBA" id="ARBA00023235"/>
    </source>
</evidence>
<evidence type="ECO:0000256" key="1">
    <source>
        <dbReference type="ARBA" id="ARBA00007673"/>
    </source>
</evidence>
<dbReference type="InterPro" id="IPR007400">
    <property type="entry name" value="PrpF-like"/>
</dbReference>
<dbReference type="Pfam" id="PF04303">
    <property type="entry name" value="PrpF"/>
    <property type="match status" value="1"/>
</dbReference>
<keyword evidence="4" id="KW-1185">Reference proteome</keyword>
<dbReference type="SUPFAM" id="SSF54506">
    <property type="entry name" value="Diaminopimelate epimerase-like"/>
    <property type="match status" value="1"/>
</dbReference>
<protein>
    <submittedName>
        <fullName evidence="3">3-methylitaconate isomerase</fullName>
    </submittedName>
</protein>
<sequence length="179" mass="18652">MAFGHWGVGGTSKGIFLLAADLPPPGPQRDAVILRIFGSPDPRQIDGLGGADTLTSKLAIIAPPTIPSADVDYTFGQVSFVDAKVDYGGNCGNISSAVGPFAVDKGLIQIPHDEKSHVVKIHNTNTGALLKSTVHLSDEKTALVEGEVKIAGVPGSGAPVDLDFSVLRQSTAENEELQR</sequence>
<comment type="similarity">
    <text evidence="1">Belongs to the PrpF family.</text>
</comment>
<dbReference type="Proteomes" id="UP000186817">
    <property type="component" value="Unassembled WGS sequence"/>
</dbReference>